<dbReference type="EMBL" id="MFUP01000006">
    <property type="protein sequence ID" value="OGI88064.1"/>
    <property type="molecule type" value="Genomic_DNA"/>
</dbReference>
<protein>
    <submittedName>
        <fullName evidence="2">Uncharacterized protein</fullName>
    </submittedName>
</protein>
<proteinExistence type="predicted"/>
<reference evidence="2 3" key="1">
    <citation type="journal article" date="2016" name="Nat. Commun.">
        <title>Thousands of microbial genomes shed light on interconnected biogeochemical processes in an aquifer system.</title>
        <authorList>
            <person name="Anantharaman K."/>
            <person name="Brown C.T."/>
            <person name="Hug L.A."/>
            <person name="Sharon I."/>
            <person name="Castelle C.J."/>
            <person name="Probst A.J."/>
            <person name="Thomas B.C."/>
            <person name="Singh A."/>
            <person name="Wilkins M.J."/>
            <person name="Karaoz U."/>
            <person name="Brodie E.L."/>
            <person name="Williams K.H."/>
            <person name="Hubbard S.S."/>
            <person name="Banfield J.F."/>
        </authorList>
    </citation>
    <scope>NUCLEOTIDE SEQUENCE [LARGE SCALE GENOMIC DNA]</scope>
</reference>
<feature type="transmembrane region" description="Helical" evidence="1">
    <location>
        <begin position="21"/>
        <end position="46"/>
    </location>
</feature>
<gene>
    <name evidence="2" type="ORF">A2995_01800</name>
</gene>
<evidence type="ECO:0000313" key="3">
    <source>
        <dbReference type="Proteomes" id="UP000185809"/>
    </source>
</evidence>
<sequence>MINLLTLEEKKNIKRDYNIRLIIISLSFLLIIVVIAIAFLLPSYFLSSIKEKISSQELEKIKISQDFSDENIISEIIQETNMKLSLLSDYDNKLVVSKDIIEAILEKTKGKIEISEIYFTKNNNSPSTIDLKGTASSRESLLLFTEDIEREDQFSEVNLPVSNLVKNKDIKFNFNIIMP</sequence>
<name>A0A1F6X1S6_9BACT</name>
<keyword evidence="1" id="KW-0472">Membrane</keyword>
<dbReference type="Proteomes" id="UP000185809">
    <property type="component" value="Unassembled WGS sequence"/>
</dbReference>
<accession>A0A1F6X1S6</accession>
<keyword evidence="1" id="KW-1133">Transmembrane helix</keyword>
<comment type="caution">
    <text evidence="2">The sequence shown here is derived from an EMBL/GenBank/DDBJ whole genome shotgun (WGS) entry which is preliminary data.</text>
</comment>
<organism evidence="2 3">
    <name type="scientific">Candidatus Nomurabacteria bacterium RIFCSPLOWO2_01_FULL_33_24</name>
    <dbReference type="NCBI Taxonomy" id="1801765"/>
    <lineage>
        <taxon>Bacteria</taxon>
        <taxon>Candidatus Nomuraibacteriota</taxon>
    </lineage>
</organism>
<evidence type="ECO:0000256" key="1">
    <source>
        <dbReference type="SAM" id="Phobius"/>
    </source>
</evidence>
<evidence type="ECO:0000313" key="2">
    <source>
        <dbReference type="EMBL" id="OGI88064.1"/>
    </source>
</evidence>
<keyword evidence="1" id="KW-0812">Transmembrane</keyword>
<dbReference type="AlphaFoldDB" id="A0A1F6X1S6"/>